<gene>
    <name evidence="13" type="ORF">GXY80_08000</name>
</gene>
<comment type="catalytic activity">
    <reaction evidence="9 10">
        <text>uridine(1498) in 16S rRNA + S-adenosyl-L-methionine = N(3)-methyluridine(1498) in 16S rRNA + S-adenosyl-L-homocysteine + H(+)</text>
        <dbReference type="Rhea" id="RHEA:42920"/>
        <dbReference type="Rhea" id="RHEA-COMP:10283"/>
        <dbReference type="Rhea" id="RHEA-COMP:10284"/>
        <dbReference type="ChEBI" id="CHEBI:15378"/>
        <dbReference type="ChEBI" id="CHEBI:57856"/>
        <dbReference type="ChEBI" id="CHEBI:59789"/>
        <dbReference type="ChEBI" id="CHEBI:65315"/>
        <dbReference type="ChEBI" id="CHEBI:74502"/>
        <dbReference type="EC" id="2.1.1.193"/>
    </reaction>
</comment>
<evidence type="ECO:0000259" key="11">
    <source>
        <dbReference type="Pfam" id="PF04452"/>
    </source>
</evidence>
<reference evidence="13" key="2">
    <citation type="submission" date="2020-01" db="EMBL/GenBank/DDBJ databases">
        <authorList>
            <person name="Campanaro S."/>
        </authorList>
    </citation>
    <scope>NUCLEOTIDE SEQUENCE</scope>
    <source>
        <strain evidence="13">AS06rmzACSIP_7</strain>
    </source>
</reference>
<keyword evidence="4 10" id="KW-0698">rRNA processing</keyword>
<dbReference type="Proteomes" id="UP000777265">
    <property type="component" value="Unassembled WGS sequence"/>
</dbReference>
<comment type="similarity">
    <text evidence="2 10">Belongs to the RNA methyltransferase RsmE family.</text>
</comment>
<evidence type="ECO:0000256" key="4">
    <source>
        <dbReference type="ARBA" id="ARBA00022552"/>
    </source>
</evidence>
<sequence>MEVRRVFVDKLKIKNGMALLAGPVHRYICTVLRKTSGDRIDLIDGKGYLYRCNINAIKSKELYLQVLDVVHRPEEQRPKVTLCVSPIKGPRMDWLVEKATELCVDRILPTVFRRTMIKLDGKEKEKCERWKKLTIEASRQSGRFAVPEVVEPTPLRGILPHIEHVENRWAFYEKERETTIRDVISSRQDNGICVVIGPEGGIEDTEMTWLKENGFIPCTLGESIFRTETTPLVILSIVLYECSRK</sequence>
<dbReference type="SUPFAM" id="SSF88697">
    <property type="entry name" value="PUA domain-like"/>
    <property type="match status" value="1"/>
</dbReference>
<dbReference type="EMBL" id="JAAYEE010000130">
    <property type="protein sequence ID" value="NLW35408.1"/>
    <property type="molecule type" value="Genomic_DNA"/>
</dbReference>
<dbReference type="PIRSF" id="PIRSF015601">
    <property type="entry name" value="MTase_slr0722"/>
    <property type="match status" value="1"/>
</dbReference>
<dbReference type="GO" id="GO:0070475">
    <property type="term" value="P:rRNA base methylation"/>
    <property type="evidence" value="ECO:0007669"/>
    <property type="project" value="TreeGrafter"/>
</dbReference>
<dbReference type="InterPro" id="IPR046887">
    <property type="entry name" value="RsmE_PUA-like"/>
</dbReference>
<dbReference type="InterPro" id="IPR029028">
    <property type="entry name" value="Alpha/beta_knot_MTases"/>
</dbReference>
<evidence type="ECO:0000256" key="8">
    <source>
        <dbReference type="ARBA" id="ARBA00025699"/>
    </source>
</evidence>
<dbReference type="Pfam" id="PF20260">
    <property type="entry name" value="PUA_4"/>
    <property type="match status" value="1"/>
</dbReference>
<dbReference type="InterPro" id="IPR006700">
    <property type="entry name" value="RsmE"/>
</dbReference>
<dbReference type="InterPro" id="IPR046886">
    <property type="entry name" value="RsmE_MTase_dom"/>
</dbReference>
<evidence type="ECO:0000256" key="9">
    <source>
        <dbReference type="ARBA" id="ARBA00047944"/>
    </source>
</evidence>
<organism evidence="13 14">
    <name type="scientific">Syntrophorhabdus aromaticivorans</name>
    <dbReference type="NCBI Taxonomy" id="328301"/>
    <lineage>
        <taxon>Bacteria</taxon>
        <taxon>Pseudomonadati</taxon>
        <taxon>Thermodesulfobacteriota</taxon>
        <taxon>Syntrophorhabdia</taxon>
        <taxon>Syntrophorhabdales</taxon>
        <taxon>Syntrophorhabdaceae</taxon>
        <taxon>Syntrophorhabdus</taxon>
    </lineage>
</organism>
<dbReference type="Gene3D" id="3.40.1280.10">
    <property type="match status" value="1"/>
</dbReference>
<evidence type="ECO:0000256" key="5">
    <source>
        <dbReference type="ARBA" id="ARBA00022603"/>
    </source>
</evidence>
<evidence type="ECO:0000259" key="12">
    <source>
        <dbReference type="Pfam" id="PF20260"/>
    </source>
</evidence>
<keyword evidence="5 10" id="KW-0489">Methyltransferase</keyword>
<dbReference type="InterPro" id="IPR029026">
    <property type="entry name" value="tRNA_m1G_MTases_N"/>
</dbReference>
<reference evidence="13" key="1">
    <citation type="journal article" date="2020" name="Biotechnol. Biofuels">
        <title>New insights from the biogas microbiome by comprehensive genome-resolved metagenomics of nearly 1600 species originating from multiple anaerobic digesters.</title>
        <authorList>
            <person name="Campanaro S."/>
            <person name="Treu L."/>
            <person name="Rodriguez-R L.M."/>
            <person name="Kovalovszki A."/>
            <person name="Ziels R.M."/>
            <person name="Maus I."/>
            <person name="Zhu X."/>
            <person name="Kougias P.G."/>
            <person name="Basile A."/>
            <person name="Luo G."/>
            <person name="Schluter A."/>
            <person name="Konstantinidis K.T."/>
            <person name="Angelidaki I."/>
        </authorList>
    </citation>
    <scope>NUCLEOTIDE SEQUENCE</scope>
    <source>
        <strain evidence="13">AS06rmzACSIP_7</strain>
    </source>
</reference>
<comment type="function">
    <text evidence="8 10">Specifically methylates the N3 position of the uracil ring of uridine 1498 (m3U1498) in 16S rRNA. Acts on the fully assembled 30S ribosomal subunit.</text>
</comment>
<evidence type="ECO:0000256" key="7">
    <source>
        <dbReference type="ARBA" id="ARBA00022691"/>
    </source>
</evidence>
<name>A0A351U6Z9_9BACT</name>
<evidence type="ECO:0000256" key="1">
    <source>
        <dbReference type="ARBA" id="ARBA00004496"/>
    </source>
</evidence>
<evidence type="ECO:0000313" key="13">
    <source>
        <dbReference type="EMBL" id="NLW35408.1"/>
    </source>
</evidence>
<comment type="caution">
    <text evidence="13">The sequence shown here is derived from an EMBL/GenBank/DDBJ whole genome shotgun (WGS) entry which is preliminary data.</text>
</comment>
<accession>A0A351U6Z9</accession>
<dbReference type="SUPFAM" id="SSF75217">
    <property type="entry name" value="alpha/beta knot"/>
    <property type="match status" value="1"/>
</dbReference>
<comment type="subcellular location">
    <subcellularLocation>
        <location evidence="1 10">Cytoplasm</location>
    </subcellularLocation>
</comment>
<keyword evidence="6 10" id="KW-0808">Transferase</keyword>
<protein>
    <recommendedName>
        <fullName evidence="10">Ribosomal RNA small subunit methyltransferase E</fullName>
        <ecNumber evidence="10">2.1.1.193</ecNumber>
    </recommendedName>
</protein>
<evidence type="ECO:0000256" key="10">
    <source>
        <dbReference type="PIRNR" id="PIRNR015601"/>
    </source>
</evidence>
<dbReference type="GO" id="GO:0070042">
    <property type="term" value="F:rRNA (uridine-N3-)-methyltransferase activity"/>
    <property type="evidence" value="ECO:0007669"/>
    <property type="project" value="TreeGrafter"/>
</dbReference>
<dbReference type="AlphaFoldDB" id="A0A351U6Z9"/>
<dbReference type="STRING" id="909663.GCA_000512235_00791"/>
<evidence type="ECO:0000256" key="3">
    <source>
        <dbReference type="ARBA" id="ARBA00022490"/>
    </source>
</evidence>
<dbReference type="InterPro" id="IPR015947">
    <property type="entry name" value="PUA-like_sf"/>
</dbReference>
<evidence type="ECO:0000313" key="14">
    <source>
        <dbReference type="Proteomes" id="UP000777265"/>
    </source>
</evidence>
<dbReference type="PANTHER" id="PTHR30027:SF3">
    <property type="entry name" value="16S RRNA (URACIL(1498)-N(3))-METHYLTRANSFERASE"/>
    <property type="match status" value="1"/>
</dbReference>
<keyword evidence="7 10" id="KW-0949">S-adenosyl-L-methionine</keyword>
<dbReference type="EC" id="2.1.1.193" evidence="10"/>
<evidence type="ECO:0000256" key="2">
    <source>
        <dbReference type="ARBA" id="ARBA00005528"/>
    </source>
</evidence>
<feature type="domain" description="Ribosomal RNA small subunit methyltransferase E PUA-like" evidence="12">
    <location>
        <begin position="26"/>
        <end position="67"/>
    </location>
</feature>
<keyword evidence="3 10" id="KW-0963">Cytoplasm</keyword>
<dbReference type="GO" id="GO:0005737">
    <property type="term" value="C:cytoplasm"/>
    <property type="evidence" value="ECO:0007669"/>
    <property type="project" value="UniProtKB-SubCell"/>
</dbReference>
<feature type="domain" description="Ribosomal RNA small subunit methyltransferase E methyltransferase" evidence="11">
    <location>
        <begin position="77"/>
        <end position="238"/>
    </location>
</feature>
<dbReference type="CDD" id="cd18084">
    <property type="entry name" value="RsmE-like"/>
    <property type="match status" value="1"/>
</dbReference>
<dbReference type="PANTHER" id="PTHR30027">
    <property type="entry name" value="RIBOSOMAL RNA SMALL SUBUNIT METHYLTRANSFERASE E"/>
    <property type="match status" value="1"/>
</dbReference>
<dbReference type="NCBIfam" id="TIGR00046">
    <property type="entry name" value="RsmE family RNA methyltransferase"/>
    <property type="match status" value="1"/>
</dbReference>
<evidence type="ECO:0000256" key="6">
    <source>
        <dbReference type="ARBA" id="ARBA00022679"/>
    </source>
</evidence>
<dbReference type="Pfam" id="PF04452">
    <property type="entry name" value="Methyltrans_RNA"/>
    <property type="match status" value="1"/>
</dbReference>
<proteinExistence type="inferred from homology"/>